<dbReference type="InterPro" id="IPR027417">
    <property type="entry name" value="P-loop_NTPase"/>
</dbReference>
<dbReference type="SUPFAM" id="SSF52540">
    <property type="entry name" value="P-loop containing nucleoside triphosphate hydrolases"/>
    <property type="match status" value="1"/>
</dbReference>
<keyword evidence="3 7" id="KW-0067">ATP-binding</keyword>
<dbReference type="InterPro" id="IPR003439">
    <property type="entry name" value="ABC_transporter-like_ATP-bd"/>
</dbReference>
<feature type="domain" description="ABC transporter" evidence="6">
    <location>
        <begin position="2"/>
        <end position="243"/>
    </location>
</feature>
<keyword evidence="1" id="KW-0813">Transport</keyword>
<dbReference type="CDD" id="cd03214">
    <property type="entry name" value="ABC_Iron-Siderophores_B12_Hemin"/>
    <property type="match status" value="1"/>
</dbReference>
<dbReference type="Gene3D" id="3.40.50.300">
    <property type="entry name" value="P-loop containing nucleotide triphosphate hydrolases"/>
    <property type="match status" value="1"/>
</dbReference>
<dbReference type="PROSITE" id="PS50893">
    <property type="entry name" value="ABC_TRANSPORTER_2"/>
    <property type="match status" value="1"/>
</dbReference>
<evidence type="ECO:0000313" key="7">
    <source>
        <dbReference type="EMBL" id="KAA1157480.1"/>
    </source>
</evidence>
<dbReference type="GO" id="GO:0016887">
    <property type="term" value="F:ATP hydrolysis activity"/>
    <property type="evidence" value="ECO:0007669"/>
    <property type="project" value="InterPro"/>
</dbReference>
<comment type="function">
    <text evidence="5">Part of the ABC transporter complex HmuTUV involved in hemin import. Responsible for energy coupling to the transport system.</text>
</comment>
<reference evidence="7 8" key="1">
    <citation type="submission" date="2019-01" db="EMBL/GenBank/DDBJ databases">
        <title>Genome sequences of marine Pseudoalteromonas species.</title>
        <authorList>
            <person name="Boraston A.B."/>
            <person name="Hehemann J.-H."/>
            <person name="Vickers C.J."/>
            <person name="Salama-Alber O."/>
            <person name="Abe K."/>
            <person name="Hettle A.J."/>
        </authorList>
    </citation>
    <scope>NUCLEOTIDE SEQUENCE [LARGE SCALE GENOMIC DNA]</scope>
    <source>
        <strain evidence="7 8">PS42</strain>
    </source>
</reference>
<dbReference type="AlphaFoldDB" id="A0AB73BDA2"/>
<comment type="caution">
    <text evidence="7">The sequence shown here is derived from an EMBL/GenBank/DDBJ whole genome shotgun (WGS) entry which is preliminary data.</text>
</comment>
<proteinExistence type="predicted"/>
<name>A0AB73BDA2_9GAMM</name>
<evidence type="ECO:0000256" key="5">
    <source>
        <dbReference type="ARBA" id="ARBA00037066"/>
    </source>
</evidence>
<keyword evidence="4" id="KW-1278">Translocase</keyword>
<dbReference type="NCBIfam" id="NF010068">
    <property type="entry name" value="PRK13548.1"/>
    <property type="match status" value="1"/>
</dbReference>
<protein>
    <submittedName>
        <fullName evidence="7">Heme ABC transporter ATP-binding protein</fullName>
    </submittedName>
</protein>
<gene>
    <name evidence="7" type="ORF">EU508_17295</name>
</gene>
<evidence type="ECO:0000256" key="2">
    <source>
        <dbReference type="ARBA" id="ARBA00022741"/>
    </source>
</evidence>
<evidence type="ECO:0000256" key="4">
    <source>
        <dbReference type="ARBA" id="ARBA00022967"/>
    </source>
</evidence>
<accession>A0AB73BDA2</accession>
<evidence type="ECO:0000259" key="6">
    <source>
        <dbReference type="PROSITE" id="PS50893"/>
    </source>
</evidence>
<keyword evidence="2" id="KW-0547">Nucleotide-binding</keyword>
<dbReference type="SMART" id="SM00382">
    <property type="entry name" value="AAA"/>
    <property type="match status" value="1"/>
</dbReference>
<dbReference type="Pfam" id="PF00005">
    <property type="entry name" value="ABC_tran"/>
    <property type="match status" value="1"/>
</dbReference>
<dbReference type="GO" id="GO:0005524">
    <property type="term" value="F:ATP binding"/>
    <property type="evidence" value="ECO:0007669"/>
    <property type="project" value="UniProtKB-KW"/>
</dbReference>
<evidence type="ECO:0000256" key="3">
    <source>
        <dbReference type="ARBA" id="ARBA00022840"/>
    </source>
</evidence>
<evidence type="ECO:0000313" key="8">
    <source>
        <dbReference type="Proteomes" id="UP000324162"/>
    </source>
</evidence>
<organism evidence="7 8">
    <name type="scientific">Pseudoalteromonas fuliginea</name>
    <dbReference type="NCBI Taxonomy" id="1872678"/>
    <lineage>
        <taxon>Bacteria</taxon>
        <taxon>Pseudomonadati</taxon>
        <taxon>Pseudomonadota</taxon>
        <taxon>Gammaproteobacteria</taxon>
        <taxon>Alteromonadales</taxon>
        <taxon>Pseudoalteromonadaceae</taxon>
        <taxon>Pseudoalteromonas</taxon>
    </lineage>
</organism>
<sequence length="267" mass="29466">MLIGNQLSVKIKHKTLLDNIDFYVKPHEIVVIIGPNGAGKSSLMKALSGDLPLSGGTVNINQRELNEYSLLELAKLRAVLTQSYELDFPFTVNEVVDMAHFSHQEQCTQATLKQCSNDAMKAVGITHLAQQCFTQLSGGEKQRTQLARVLCQLQPSLTQQKNAYLLIDEPTASLDLYHQYEVMNQAVTTAKQGAGVVAVLHDLSLAASFADRIYMLDKGKVVAHGSPEEVLTQRHLSNVYNINAKLQTDIEDVLPHIMVAEKTLTNI</sequence>
<dbReference type="PANTHER" id="PTHR42794:SF1">
    <property type="entry name" value="HEMIN IMPORT ATP-BINDING PROTEIN HMUV"/>
    <property type="match status" value="1"/>
</dbReference>
<dbReference type="EMBL" id="SEUK01000054">
    <property type="protein sequence ID" value="KAA1157480.1"/>
    <property type="molecule type" value="Genomic_DNA"/>
</dbReference>
<dbReference type="InterPro" id="IPR003593">
    <property type="entry name" value="AAA+_ATPase"/>
</dbReference>
<evidence type="ECO:0000256" key="1">
    <source>
        <dbReference type="ARBA" id="ARBA00022448"/>
    </source>
</evidence>
<dbReference type="PANTHER" id="PTHR42794">
    <property type="entry name" value="HEMIN IMPORT ATP-BINDING PROTEIN HMUV"/>
    <property type="match status" value="1"/>
</dbReference>
<dbReference type="RefSeq" id="WP_008139336.1">
    <property type="nucleotide sequence ID" value="NZ_SEUK01000054.1"/>
</dbReference>
<dbReference type="Proteomes" id="UP000324162">
    <property type="component" value="Unassembled WGS sequence"/>
</dbReference>